<reference evidence="1 2" key="1">
    <citation type="journal article" date="2014" name="Genome Announc.">
        <title>Draft Genome Sequence of the Haloacid-Degrading Burkholderia caribensis Strain MBA4.</title>
        <authorList>
            <person name="Pan Y."/>
            <person name="Kong K.F."/>
            <person name="Tsang J.S."/>
        </authorList>
    </citation>
    <scope>NUCLEOTIDE SEQUENCE [LARGE SCALE GENOMIC DNA]</scope>
    <source>
        <strain evidence="1 2">MBA4</strain>
    </source>
</reference>
<sequence length="65" mass="7528">MKTEDSQKIVHEIAESTDAPEEVVSQMYTDAVQAYQRDARILDYVPLFAAKRVRETLRSRTASRR</sequence>
<organism evidence="1 2">
    <name type="scientific">Paraburkholderia caribensis MBA4</name>
    <dbReference type="NCBI Taxonomy" id="1323664"/>
    <lineage>
        <taxon>Bacteria</taxon>
        <taxon>Pseudomonadati</taxon>
        <taxon>Pseudomonadota</taxon>
        <taxon>Betaproteobacteria</taxon>
        <taxon>Burkholderiales</taxon>
        <taxon>Burkholderiaceae</taxon>
        <taxon>Paraburkholderia</taxon>
    </lineage>
</organism>
<accession>A0A0N7JUY1</accession>
<dbReference type="KEGG" id="bcai:K788_0006375"/>
<dbReference type="EMBL" id="CP012747">
    <property type="protein sequence ID" value="ALL67677.1"/>
    <property type="molecule type" value="Genomic_DNA"/>
</dbReference>
<evidence type="ECO:0000313" key="1">
    <source>
        <dbReference type="EMBL" id="ALL67677.1"/>
    </source>
</evidence>
<proteinExistence type="predicted"/>
<name>A0A0N7JUY1_9BURK</name>
<dbReference type="GeneID" id="69971472"/>
<dbReference type="NCBIfam" id="NF046112">
    <property type="entry name" value="MSMEG_6209_Nter"/>
    <property type="match status" value="1"/>
</dbReference>
<dbReference type="Proteomes" id="UP000019146">
    <property type="component" value="Chromosome 2"/>
</dbReference>
<dbReference type="InterPro" id="IPR021945">
    <property type="entry name" value="DUF3562"/>
</dbReference>
<dbReference type="RefSeq" id="WP_007586750.1">
    <property type="nucleotide sequence ID" value="NZ_CP012747.1"/>
</dbReference>
<dbReference type="Pfam" id="PF12085">
    <property type="entry name" value="DUF3562"/>
    <property type="match status" value="1"/>
</dbReference>
<gene>
    <name evidence="1" type="ORF">K788_0006375</name>
</gene>
<evidence type="ECO:0000313" key="2">
    <source>
        <dbReference type="Proteomes" id="UP000019146"/>
    </source>
</evidence>
<dbReference type="AlphaFoldDB" id="A0A0N7JUY1"/>
<evidence type="ECO:0008006" key="3">
    <source>
        <dbReference type="Google" id="ProtNLM"/>
    </source>
</evidence>
<protein>
    <recommendedName>
        <fullName evidence="3">DUF3562 domain-containing protein</fullName>
    </recommendedName>
</protein>